<evidence type="ECO:0000313" key="4">
    <source>
        <dbReference type="Proteomes" id="UP000091926"/>
    </source>
</evidence>
<dbReference type="KEGG" id="bfz:BAU07_02575"/>
<keyword evidence="4" id="KW-1185">Reference proteome</keyword>
<evidence type="ECO:0000313" key="3">
    <source>
        <dbReference type="EMBL" id="ANN76149.1"/>
    </source>
</evidence>
<evidence type="ECO:0000259" key="1">
    <source>
        <dbReference type="Pfam" id="PF03724"/>
    </source>
</evidence>
<feature type="domain" description="DUF306" evidence="1">
    <location>
        <begin position="45"/>
        <end position="166"/>
    </location>
</feature>
<organism evidence="3 4">
    <name type="scientific">Bordetella flabilis</name>
    <dbReference type="NCBI Taxonomy" id="463014"/>
    <lineage>
        <taxon>Bacteria</taxon>
        <taxon>Pseudomonadati</taxon>
        <taxon>Pseudomonadota</taxon>
        <taxon>Betaproteobacteria</taxon>
        <taxon>Burkholderiales</taxon>
        <taxon>Alcaligenaceae</taxon>
        <taxon>Bordetella</taxon>
    </lineage>
</organism>
<feature type="domain" description="DUF4377" evidence="2">
    <location>
        <begin position="185"/>
        <end position="260"/>
    </location>
</feature>
<name>A0A193GA50_9BORD</name>
<dbReference type="RefSeq" id="WP_066653722.1">
    <property type="nucleotide sequence ID" value="NZ_CBCSCL010000026.1"/>
</dbReference>
<dbReference type="PANTHER" id="PTHR35535">
    <property type="entry name" value="HEAT SHOCK PROTEIN HSLJ"/>
    <property type="match status" value="1"/>
</dbReference>
<dbReference type="OrthoDB" id="423130at2"/>
<dbReference type="InterPro" id="IPR025485">
    <property type="entry name" value="DUF4377"/>
</dbReference>
<accession>A0A193GA50</accession>
<dbReference type="AlphaFoldDB" id="A0A193GA50"/>
<proteinExistence type="predicted"/>
<dbReference type="InterPro" id="IPR053147">
    <property type="entry name" value="Hsp_HslJ-like"/>
</dbReference>
<dbReference type="EMBL" id="CP016172">
    <property type="protein sequence ID" value="ANN76149.1"/>
    <property type="molecule type" value="Genomic_DNA"/>
</dbReference>
<dbReference type="InterPro" id="IPR038670">
    <property type="entry name" value="HslJ-like_sf"/>
</dbReference>
<dbReference type="STRING" id="463014.BAU07_02575"/>
<dbReference type="Pfam" id="PF14302">
    <property type="entry name" value="DUF4377"/>
    <property type="match status" value="1"/>
</dbReference>
<evidence type="ECO:0000259" key="2">
    <source>
        <dbReference type="Pfam" id="PF14302"/>
    </source>
</evidence>
<dbReference type="InterPro" id="IPR005184">
    <property type="entry name" value="DUF306_Meta_HslJ"/>
</dbReference>
<protein>
    <recommendedName>
        <fullName evidence="5">DUF4377 domain-containing protein</fullName>
    </recommendedName>
</protein>
<reference evidence="3 4" key="1">
    <citation type="submission" date="2016-06" db="EMBL/GenBank/DDBJ databases">
        <title>Complete genome sequences of Bordetella bronchialis and Bordetella flabilis.</title>
        <authorList>
            <person name="LiPuma J.J."/>
            <person name="Spilker T."/>
        </authorList>
    </citation>
    <scope>NUCLEOTIDE SEQUENCE [LARGE SCALE GENOMIC DNA]</scope>
    <source>
        <strain evidence="3 4">AU10664</strain>
    </source>
</reference>
<gene>
    <name evidence="3" type="ORF">BAU07_02575</name>
</gene>
<dbReference type="Gene3D" id="2.40.128.270">
    <property type="match status" value="1"/>
</dbReference>
<dbReference type="Proteomes" id="UP000091926">
    <property type="component" value="Chromosome"/>
</dbReference>
<evidence type="ECO:0008006" key="5">
    <source>
        <dbReference type="Google" id="ProtNLM"/>
    </source>
</evidence>
<dbReference type="Pfam" id="PF03724">
    <property type="entry name" value="META"/>
    <property type="match status" value="1"/>
</dbReference>
<dbReference type="PANTHER" id="PTHR35535:SF2">
    <property type="entry name" value="DUF306 DOMAIN-CONTAINING PROTEIN"/>
    <property type="match status" value="1"/>
</dbReference>
<sequence length="265" mass="29026">MPFPAPTRRVAGALLVAAALTACSTPRQTELAQARYQPAYASDFLAQTSWVLARWTRVGGTLRPVPHDETRDRPITISFTHEGPALRVTGFSGCNNYASNYTVANGNLIVTAAPVSTRMACYPADRAPLERDFLSALTRIRATAVDNTGNPRRLTLSLDDGDILDFARRVDPVAGGERGVTKLVYVNAQQVPCGATAMRPMCLQVRDSDNQPWQVWAGDILGFQYRPGIVYRLRIVETPLADPQPGMPPVKWVLDTVVEQRVVGH</sequence>